<feature type="signal peptide" evidence="1">
    <location>
        <begin position="1"/>
        <end position="18"/>
    </location>
</feature>
<keyword evidence="1" id="KW-0732">Signal</keyword>
<proteinExistence type="predicted"/>
<feature type="chain" id="PRO_5002434720" evidence="1">
    <location>
        <begin position="19"/>
        <end position="55"/>
    </location>
</feature>
<dbReference type="AlphaFoldDB" id="A0A0E9X0J8"/>
<dbReference type="EMBL" id="GBXM01012345">
    <property type="protein sequence ID" value="JAH96232.1"/>
    <property type="molecule type" value="Transcribed_RNA"/>
</dbReference>
<protein>
    <submittedName>
        <fullName evidence="2">Uncharacterized protein</fullName>
    </submittedName>
</protein>
<evidence type="ECO:0000256" key="1">
    <source>
        <dbReference type="SAM" id="SignalP"/>
    </source>
</evidence>
<organism evidence="2">
    <name type="scientific">Anguilla anguilla</name>
    <name type="common">European freshwater eel</name>
    <name type="synonym">Muraena anguilla</name>
    <dbReference type="NCBI Taxonomy" id="7936"/>
    <lineage>
        <taxon>Eukaryota</taxon>
        <taxon>Metazoa</taxon>
        <taxon>Chordata</taxon>
        <taxon>Craniata</taxon>
        <taxon>Vertebrata</taxon>
        <taxon>Euteleostomi</taxon>
        <taxon>Actinopterygii</taxon>
        <taxon>Neopterygii</taxon>
        <taxon>Teleostei</taxon>
        <taxon>Anguilliformes</taxon>
        <taxon>Anguillidae</taxon>
        <taxon>Anguilla</taxon>
    </lineage>
</organism>
<name>A0A0E9X0J8_ANGAN</name>
<sequence length="55" mass="6283">MMMPHFVTHFLIIVTIQALDPRNLSQKPLWDNVVAVSLTNACKKLKLNTKAIKYS</sequence>
<reference evidence="2" key="2">
    <citation type="journal article" date="2015" name="Fish Shellfish Immunol.">
        <title>Early steps in the European eel (Anguilla anguilla)-Vibrio vulnificus interaction in the gills: Role of the RtxA13 toxin.</title>
        <authorList>
            <person name="Callol A."/>
            <person name="Pajuelo D."/>
            <person name="Ebbesson L."/>
            <person name="Teles M."/>
            <person name="MacKenzie S."/>
            <person name="Amaro C."/>
        </authorList>
    </citation>
    <scope>NUCLEOTIDE SEQUENCE</scope>
</reference>
<accession>A0A0E9X0J8</accession>
<reference evidence="2" key="1">
    <citation type="submission" date="2014-11" db="EMBL/GenBank/DDBJ databases">
        <authorList>
            <person name="Amaro Gonzalez C."/>
        </authorList>
    </citation>
    <scope>NUCLEOTIDE SEQUENCE</scope>
</reference>
<evidence type="ECO:0000313" key="2">
    <source>
        <dbReference type="EMBL" id="JAH96232.1"/>
    </source>
</evidence>